<dbReference type="OrthoDB" id="6359816at2759"/>
<dbReference type="EMBL" id="MU003692">
    <property type="protein sequence ID" value="KAF2817817.1"/>
    <property type="molecule type" value="Genomic_DNA"/>
</dbReference>
<dbReference type="CDD" id="cd18186">
    <property type="entry name" value="BTB_POZ_ZBTB_KLHL-like"/>
    <property type="match status" value="1"/>
</dbReference>
<proteinExistence type="predicted"/>
<keyword evidence="2" id="KW-0677">Repeat</keyword>
<dbReference type="SMART" id="SM00225">
    <property type="entry name" value="BTB"/>
    <property type="match status" value="1"/>
</dbReference>
<protein>
    <submittedName>
        <fullName evidence="4 6">POZ domain-containing protein</fullName>
    </submittedName>
</protein>
<evidence type="ECO:0000259" key="3">
    <source>
        <dbReference type="PROSITE" id="PS50097"/>
    </source>
</evidence>
<dbReference type="Gene3D" id="3.30.710.10">
    <property type="entry name" value="Potassium Channel Kv1.1, Chain A"/>
    <property type="match status" value="1"/>
</dbReference>
<reference evidence="4 6" key="1">
    <citation type="journal article" date="2020" name="Stud. Mycol.">
        <title>101 Dothideomycetes genomes: a test case for predicting lifestyles and emergence of pathogens.</title>
        <authorList>
            <person name="Haridas S."/>
            <person name="Albert R."/>
            <person name="Binder M."/>
            <person name="Bloem J."/>
            <person name="Labutti K."/>
            <person name="Salamov A."/>
            <person name="Andreopoulos B."/>
            <person name="Baker S."/>
            <person name="Barry K."/>
            <person name="Bills G."/>
            <person name="Bluhm B."/>
            <person name="Cannon C."/>
            <person name="Castanera R."/>
            <person name="Culley D."/>
            <person name="Daum C."/>
            <person name="Ezra D."/>
            <person name="Gonzalez J."/>
            <person name="Henrissat B."/>
            <person name="Kuo A."/>
            <person name="Liang C."/>
            <person name="Lipzen A."/>
            <person name="Lutzoni F."/>
            <person name="Magnuson J."/>
            <person name="Mondo S."/>
            <person name="Nolan M."/>
            <person name="Ohm R."/>
            <person name="Pangilinan J."/>
            <person name="Park H.-J."/>
            <person name="Ramirez L."/>
            <person name="Alfaro M."/>
            <person name="Sun H."/>
            <person name="Tritt A."/>
            <person name="Yoshinaga Y."/>
            <person name="Zwiers L.-H."/>
            <person name="Turgeon B."/>
            <person name="Goodwin S."/>
            <person name="Spatafora J."/>
            <person name="Crous P."/>
            <person name="Grigoriev I."/>
        </authorList>
    </citation>
    <scope>NUCLEOTIDE SEQUENCE</scope>
    <source>
        <strain evidence="4 6">CBS 304.34</strain>
    </source>
</reference>
<feature type="domain" description="BTB" evidence="3">
    <location>
        <begin position="20"/>
        <end position="93"/>
    </location>
</feature>
<dbReference type="InterPro" id="IPR011333">
    <property type="entry name" value="SKP1/BTB/POZ_sf"/>
</dbReference>
<evidence type="ECO:0000313" key="6">
    <source>
        <dbReference type="RefSeq" id="XP_033584781.1"/>
    </source>
</evidence>
<name>A0A6A6ZC63_9PEZI</name>
<evidence type="ECO:0000313" key="4">
    <source>
        <dbReference type="EMBL" id="KAF2817817.1"/>
    </source>
</evidence>
<evidence type="ECO:0000256" key="2">
    <source>
        <dbReference type="ARBA" id="ARBA00022737"/>
    </source>
</evidence>
<evidence type="ECO:0000256" key="1">
    <source>
        <dbReference type="ARBA" id="ARBA00022441"/>
    </source>
</evidence>
<dbReference type="AlphaFoldDB" id="A0A6A6ZC63"/>
<dbReference type="InterPro" id="IPR000210">
    <property type="entry name" value="BTB/POZ_dom"/>
</dbReference>
<dbReference type="GeneID" id="54465671"/>
<keyword evidence="1" id="KW-0880">Kelch repeat</keyword>
<dbReference type="Proteomes" id="UP000504636">
    <property type="component" value="Unplaced"/>
</dbReference>
<accession>A0A6A6ZC63</accession>
<dbReference type="PANTHER" id="PTHR24412">
    <property type="entry name" value="KELCH PROTEIN"/>
    <property type="match status" value="1"/>
</dbReference>
<reference evidence="6" key="3">
    <citation type="submission" date="2025-04" db="UniProtKB">
        <authorList>
            <consortium name="RefSeq"/>
        </authorList>
    </citation>
    <scope>IDENTIFICATION</scope>
    <source>
        <strain evidence="6">CBS 304.34</strain>
    </source>
</reference>
<dbReference type="RefSeq" id="XP_033584781.1">
    <property type="nucleotide sequence ID" value="XM_033724778.1"/>
</dbReference>
<gene>
    <name evidence="4 6" type="ORF">BDZ99DRAFT_514032</name>
</gene>
<dbReference type="Pfam" id="PF00651">
    <property type="entry name" value="BTB"/>
    <property type="match status" value="1"/>
</dbReference>
<keyword evidence="5" id="KW-1185">Reference proteome</keyword>
<sequence>MANIAQLASNADLFKNKWLSDVLLEVHGKDGDVAEFPAHRTVLVTKSAYFKKMFQEEGFMEAEEKVVQLKEVDLKYFEMALKWMYTEEEDEDDREKDTLTEVLEDSILLHRVADFYIIPDLVQHCVDRFHHDATNYLDLDTRSEEFQDALLAAADTYYEMNAEGDSKLGRCVVKLAQKAVWTQDRVGGLQDMLKKHPLFALDFALETTRQNAV</sequence>
<dbReference type="PANTHER" id="PTHR24412:SF489">
    <property type="entry name" value="RING FINGER DOMAIN AND KELCH REPEAT-CONTAINING PROTEIN DDB_G0271372"/>
    <property type="match status" value="1"/>
</dbReference>
<evidence type="ECO:0000313" key="5">
    <source>
        <dbReference type="Proteomes" id="UP000504636"/>
    </source>
</evidence>
<dbReference type="SUPFAM" id="SSF54695">
    <property type="entry name" value="POZ domain"/>
    <property type="match status" value="1"/>
</dbReference>
<organism evidence="4">
    <name type="scientific">Mytilinidion resinicola</name>
    <dbReference type="NCBI Taxonomy" id="574789"/>
    <lineage>
        <taxon>Eukaryota</taxon>
        <taxon>Fungi</taxon>
        <taxon>Dikarya</taxon>
        <taxon>Ascomycota</taxon>
        <taxon>Pezizomycotina</taxon>
        <taxon>Dothideomycetes</taxon>
        <taxon>Pleosporomycetidae</taxon>
        <taxon>Mytilinidiales</taxon>
        <taxon>Mytilinidiaceae</taxon>
        <taxon>Mytilinidion</taxon>
    </lineage>
</organism>
<dbReference type="PROSITE" id="PS50097">
    <property type="entry name" value="BTB"/>
    <property type="match status" value="1"/>
</dbReference>
<reference evidence="6" key="2">
    <citation type="submission" date="2020-04" db="EMBL/GenBank/DDBJ databases">
        <authorList>
            <consortium name="NCBI Genome Project"/>
        </authorList>
    </citation>
    <scope>NUCLEOTIDE SEQUENCE</scope>
    <source>
        <strain evidence="6">CBS 304.34</strain>
    </source>
</reference>